<feature type="signal peptide" evidence="1">
    <location>
        <begin position="1"/>
        <end position="25"/>
    </location>
</feature>
<gene>
    <name evidence="3" type="ORF">B8V81_2495</name>
</gene>
<dbReference type="InterPro" id="IPR001119">
    <property type="entry name" value="SLH_dom"/>
</dbReference>
<protein>
    <recommendedName>
        <fullName evidence="2">SLH domain-containing protein</fullName>
    </recommendedName>
</protein>
<keyword evidence="4" id="KW-1185">Reference proteome</keyword>
<dbReference type="Gene3D" id="2.60.40.10">
    <property type="entry name" value="Immunoglobulins"/>
    <property type="match status" value="1"/>
</dbReference>
<dbReference type="PROSITE" id="PS51272">
    <property type="entry name" value="SLH"/>
    <property type="match status" value="3"/>
</dbReference>
<keyword evidence="1" id="KW-0732">Signal</keyword>
<evidence type="ECO:0000313" key="4">
    <source>
        <dbReference type="Proteomes" id="UP000234789"/>
    </source>
</evidence>
<dbReference type="EMBL" id="NFEZ01000004">
    <property type="protein sequence ID" value="PLT44064.1"/>
    <property type="molecule type" value="Genomic_DNA"/>
</dbReference>
<dbReference type="PANTHER" id="PTHR43308">
    <property type="entry name" value="OUTER MEMBRANE PROTEIN ALPHA-RELATED"/>
    <property type="match status" value="1"/>
</dbReference>
<organism evidence="3 4">
    <name type="scientific">Paenibacillus pasadenensis</name>
    <dbReference type="NCBI Taxonomy" id="217090"/>
    <lineage>
        <taxon>Bacteria</taxon>
        <taxon>Bacillati</taxon>
        <taxon>Bacillota</taxon>
        <taxon>Bacilli</taxon>
        <taxon>Bacillales</taxon>
        <taxon>Paenibacillaceae</taxon>
        <taxon>Paenibacillus</taxon>
    </lineage>
</organism>
<evidence type="ECO:0000313" key="3">
    <source>
        <dbReference type="EMBL" id="PLT44064.1"/>
    </source>
</evidence>
<dbReference type="InterPro" id="IPR051465">
    <property type="entry name" value="Cell_Envelope_Struct_Comp"/>
</dbReference>
<accession>A0A2N5N147</accession>
<feature type="domain" description="SLH" evidence="2">
    <location>
        <begin position="575"/>
        <end position="638"/>
    </location>
</feature>
<dbReference type="Pfam" id="PF00395">
    <property type="entry name" value="SLH"/>
    <property type="match status" value="3"/>
</dbReference>
<name>A0A2N5N147_9BACL</name>
<evidence type="ECO:0000256" key="1">
    <source>
        <dbReference type="SAM" id="SignalP"/>
    </source>
</evidence>
<dbReference type="AlphaFoldDB" id="A0A2N5N147"/>
<evidence type="ECO:0000259" key="2">
    <source>
        <dbReference type="PROSITE" id="PS51272"/>
    </source>
</evidence>
<dbReference type="SUPFAM" id="SSF48239">
    <property type="entry name" value="Terpenoid cyclases/Protein prenyltransferases"/>
    <property type="match status" value="1"/>
</dbReference>
<feature type="domain" description="SLH" evidence="2">
    <location>
        <begin position="510"/>
        <end position="574"/>
    </location>
</feature>
<feature type="chain" id="PRO_5038895565" description="SLH domain-containing protein" evidence="1">
    <location>
        <begin position="26"/>
        <end position="694"/>
    </location>
</feature>
<sequence length="694" mass="71550">MKALFNRAVLAALLAVALIVPAVPAGTASAAADTSAVLRQAGDALLSSGIRSDWDAIAASQAGYELPASYLSKLSDAVRKDAPAFRNVTDFERTALAVTVAGQDATAYGGIDLIERITSSDRMLSQGINGPIYALLALDYGEYEVPAGAKWSRDKLVAELLKAQAADGSYAFAGEKAGSPDLTGAALTALAPYVGQPEVKQAGERAVAWIKSQQDKDGGFTSYGESSSESVAQIVIGLASIGYDPAGADFTRDGASLIDKLLTFRGADGSFSHALPLAPNAYGAYQSVQALVAYEKFKAGTGRLYSKPAASVSVRVEGPSSTIGSGVTRAVYALDALTQVGAAKKLDVVVKEMSFGKYVDAIGGIAGGTFGGYDGWMYAVERRGAWINPSVGMGDFKLSAGDRLVVFYGDGTKLISRIAAEPRQPRDDEPFAVQVSQQEWDYTANAFTVTPAVGVAVSAGSVTVTTDAYGNASFPALPAGSYELTVTGYSPSKAPSVLKHAVPLTVGSTKIKFADEKKIAPWALKSVKNGYASGLLSGTGTGEAPTFSPKDRLTRAQFAALAVRLLGLDAGMDAAAPSFSDVKAGSWYEGAVRAAAAQGIVSGTGDGKFQPDAPVTRQDMAVILARVLKLDATAAGDGSIRDLAAASAYARGSIAAVHASGLMVGDSAGNFQPKAQVSREMAAVAIVNAYESLK</sequence>
<feature type="domain" description="SLH" evidence="2">
    <location>
        <begin position="641"/>
        <end position="694"/>
    </location>
</feature>
<proteinExistence type="predicted"/>
<dbReference type="InterPro" id="IPR008930">
    <property type="entry name" value="Terpenoid_cyclase/PrenylTrfase"/>
</dbReference>
<comment type="caution">
    <text evidence="3">The sequence shown here is derived from an EMBL/GenBank/DDBJ whole genome shotgun (WGS) entry which is preliminary data.</text>
</comment>
<reference evidence="3 4" key="1">
    <citation type="submission" date="2017-05" db="EMBL/GenBank/DDBJ databases">
        <title>Functional genome analysis of Paenibacillus pasadenensis strain R16: insights on endophytic life style and antifungal activity.</title>
        <authorList>
            <person name="Passera A."/>
            <person name="Marcolungo L."/>
            <person name="Casati P."/>
            <person name="Brasca M."/>
            <person name="Quaglino F."/>
            <person name="Delledonne M."/>
        </authorList>
    </citation>
    <scope>NUCLEOTIDE SEQUENCE [LARGE SCALE GENOMIC DNA]</scope>
    <source>
        <strain evidence="3 4">R16</strain>
    </source>
</reference>
<dbReference type="CDD" id="cd00688">
    <property type="entry name" value="ISOPREN_C2_like"/>
    <property type="match status" value="1"/>
</dbReference>
<dbReference type="PANTHER" id="PTHR43308:SF5">
    <property type="entry name" value="S-LAYER PROTEIN _ PEPTIDOGLYCAN ENDO-BETA-N-ACETYLGLUCOSAMINIDASE"/>
    <property type="match status" value="1"/>
</dbReference>
<dbReference type="Gene3D" id="1.50.10.20">
    <property type="match status" value="1"/>
</dbReference>
<dbReference type="Proteomes" id="UP000234789">
    <property type="component" value="Unassembled WGS sequence"/>
</dbReference>
<dbReference type="InterPro" id="IPR013783">
    <property type="entry name" value="Ig-like_fold"/>
</dbReference>